<dbReference type="GO" id="GO:0003700">
    <property type="term" value="F:DNA-binding transcription factor activity"/>
    <property type="evidence" value="ECO:0007669"/>
    <property type="project" value="InterPro"/>
</dbReference>
<comment type="cofactor">
    <cofactor evidence="9">
        <name>heme b</name>
        <dbReference type="ChEBI" id="CHEBI:60344"/>
    </cofactor>
    <text evidence="9">Binds 1 heme b (iron(II)-protoporphyrin IX) group per subunit.</text>
</comment>
<dbReference type="EC" id="1.11.1.7" evidence="2 9"/>
<dbReference type="PRINTS" id="PR00461">
    <property type="entry name" value="PLPEROXIDASE"/>
</dbReference>
<feature type="domain" description="Plant heme peroxidase family profile" evidence="11">
    <location>
        <begin position="1"/>
        <end position="89"/>
    </location>
</feature>
<dbReference type="InterPro" id="IPR002016">
    <property type="entry name" value="Haem_peroxidase"/>
</dbReference>
<comment type="catalytic activity">
    <reaction evidence="1 9">
        <text>2 a phenolic donor + H2O2 = 2 a phenolic radical donor + 2 H2O</text>
        <dbReference type="Rhea" id="RHEA:56136"/>
        <dbReference type="ChEBI" id="CHEBI:15377"/>
        <dbReference type="ChEBI" id="CHEBI:16240"/>
        <dbReference type="ChEBI" id="CHEBI:139520"/>
        <dbReference type="ChEBI" id="CHEBI:139521"/>
        <dbReference type="EC" id="1.11.1.7"/>
    </reaction>
</comment>
<feature type="compositionally biased region" description="Low complexity" evidence="10">
    <location>
        <begin position="269"/>
        <end position="285"/>
    </location>
</feature>
<feature type="compositionally biased region" description="Polar residues" evidence="10">
    <location>
        <begin position="197"/>
        <end position="220"/>
    </location>
</feature>
<dbReference type="GO" id="GO:0005576">
    <property type="term" value="C:extracellular region"/>
    <property type="evidence" value="ECO:0007669"/>
    <property type="project" value="UniProtKB-SubCell"/>
</dbReference>
<proteinExistence type="inferred from homology"/>
<organism evidence="12 13">
    <name type="scientific">Cuscuta campestris</name>
    <dbReference type="NCBI Taxonomy" id="132261"/>
    <lineage>
        <taxon>Eukaryota</taxon>
        <taxon>Viridiplantae</taxon>
        <taxon>Streptophyta</taxon>
        <taxon>Embryophyta</taxon>
        <taxon>Tracheophyta</taxon>
        <taxon>Spermatophyta</taxon>
        <taxon>Magnoliopsida</taxon>
        <taxon>eudicotyledons</taxon>
        <taxon>Gunneridae</taxon>
        <taxon>Pentapetalae</taxon>
        <taxon>asterids</taxon>
        <taxon>lamiids</taxon>
        <taxon>Solanales</taxon>
        <taxon>Convolvulaceae</taxon>
        <taxon>Cuscuteae</taxon>
        <taxon>Cuscuta</taxon>
        <taxon>Cuscuta subgen. Grammica</taxon>
        <taxon>Cuscuta sect. Cleistogrammica</taxon>
    </lineage>
</organism>
<feature type="binding site" evidence="8">
    <location>
        <position position="23"/>
    </location>
    <ligand>
        <name>Ca(2+)</name>
        <dbReference type="ChEBI" id="CHEBI:29108"/>
        <label>2</label>
    </ligand>
</feature>
<accession>A0A484NN25</accession>
<evidence type="ECO:0000256" key="3">
    <source>
        <dbReference type="ARBA" id="ARBA00022559"/>
    </source>
</evidence>
<dbReference type="GO" id="GO:0042744">
    <property type="term" value="P:hydrogen peroxide catabolic process"/>
    <property type="evidence" value="ECO:0007669"/>
    <property type="project" value="UniProtKB-KW"/>
</dbReference>
<gene>
    <name evidence="12" type="ORF">CCAM_LOCUS44289</name>
</gene>
<evidence type="ECO:0000313" key="12">
    <source>
        <dbReference type="EMBL" id="VFR02514.1"/>
    </source>
</evidence>
<evidence type="ECO:0000256" key="1">
    <source>
        <dbReference type="ARBA" id="ARBA00000189"/>
    </source>
</evidence>
<dbReference type="GO" id="GO:0006979">
    <property type="term" value="P:response to oxidative stress"/>
    <property type="evidence" value="ECO:0007669"/>
    <property type="project" value="UniProtKB-UniRule"/>
</dbReference>
<keyword evidence="9" id="KW-0376">Hydrogen peroxide</keyword>
<feature type="binding site" evidence="8">
    <location>
        <position position="30"/>
    </location>
    <ligand>
        <name>Ca(2+)</name>
        <dbReference type="ChEBI" id="CHEBI:29108"/>
        <label>2</label>
    </ligand>
</feature>
<dbReference type="PANTHER" id="PTHR31517">
    <property type="match status" value="1"/>
</dbReference>
<protein>
    <recommendedName>
        <fullName evidence="2 9">Peroxidase</fullName>
        <ecNumber evidence="2 9">1.11.1.7</ecNumber>
    </recommendedName>
</protein>
<evidence type="ECO:0000256" key="6">
    <source>
        <dbReference type="ARBA" id="ARBA00023002"/>
    </source>
</evidence>
<dbReference type="InterPro" id="IPR010255">
    <property type="entry name" value="Haem_peroxidase_sf"/>
</dbReference>
<evidence type="ECO:0000313" key="13">
    <source>
        <dbReference type="Proteomes" id="UP000595140"/>
    </source>
</evidence>
<reference evidence="12 13" key="1">
    <citation type="submission" date="2018-04" db="EMBL/GenBank/DDBJ databases">
        <authorList>
            <person name="Vogel A."/>
        </authorList>
    </citation>
    <scope>NUCLEOTIDE SEQUENCE [LARGE SCALE GENOMIC DNA]</scope>
</reference>
<dbReference type="GO" id="GO:0020037">
    <property type="term" value="F:heme binding"/>
    <property type="evidence" value="ECO:0007669"/>
    <property type="project" value="UniProtKB-UniRule"/>
</dbReference>
<keyword evidence="7 9" id="KW-0408">Iron</keyword>
<dbReference type="EMBL" id="OOIL02006828">
    <property type="protein sequence ID" value="VFR02514.1"/>
    <property type="molecule type" value="Genomic_DNA"/>
</dbReference>
<keyword evidence="4 9" id="KW-0349">Heme</keyword>
<feature type="region of interest" description="Disordered" evidence="10">
    <location>
        <begin position="192"/>
        <end position="230"/>
    </location>
</feature>
<evidence type="ECO:0000256" key="4">
    <source>
        <dbReference type="ARBA" id="ARBA00022617"/>
    </source>
</evidence>
<evidence type="ECO:0000259" key="11">
    <source>
        <dbReference type="PROSITE" id="PS50873"/>
    </source>
</evidence>
<feature type="compositionally biased region" description="Basic and acidic residues" evidence="10">
    <location>
        <begin position="332"/>
        <end position="350"/>
    </location>
</feature>
<keyword evidence="9" id="KW-0964">Secreted</keyword>
<dbReference type="PROSITE" id="PS50873">
    <property type="entry name" value="PEROXIDASE_4"/>
    <property type="match status" value="1"/>
</dbReference>
<evidence type="ECO:0000256" key="9">
    <source>
        <dbReference type="RuleBase" id="RU362060"/>
    </source>
</evidence>
<dbReference type="InterPro" id="IPR000823">
    <property type="entry name" value="Peroxidase_pln"/>
</dbReference>
<feature type="compositionally biased region" description="Polar residues" evidence="10">
    <location>
        <begin position="14"/>
        <end position="24"/>
    </location>
</feature>
<comment type="subcellular location">
    <subcellularLocation>
        <location evidence="9">Secreted</location>
    </subcellularLocation>
</comment>
<sequence>MAAQLRRICPPGGNSKNAGTGMDPSSTTFDNNYYKLVLQGKGLFSSDQALLANPKTRALVLQYASSQEAFFKAFANSMIKMSSITGGEGPTCNSYTYKLGTAPNLQETFPWFAHLRKLLRQIPRAIPTRTNWELLQTCKKRFLSLRICASFSGRSHVQFLHVQIGNCSKPQKLSNDRWTRCRAIVNSNRDQEKLLSGRSTHSTGLQQRSTVPALQQQQATIDGRDAGRWRGPRIPVAFQDFLARPFAAGAARDTPPPPPVAGKPTSPEFHFFGGAHHHNSAAANNPLLQPPYSASSDGSFDGLPPPPPAGADRRRRKRVHDSVDKRHVRMMKNREAAARSRARKEESHSL</sequence>
<dbReference type="SUPFAM" id="SSF48113">
    <property type="entry name" value="Heme-dependent peroxidases"/>
    <property type="match status" value="1"/>
</dbReference>
<keyword evidence="6 9" id="KW-0560">Oxidoreductase</keyword>
<evidence type="ECO:0000256" key="10">
    <source>
        <dbReference type="SAM" id="MobiDB-lite"/>
    </source>
</evidence>
<keyword evidence="3 9" id="KW-0575">Peroxidase</keyword>
<dbReference type="PROSITE" id="PS00036">
    <property type="entry name" value="BZIP_BASIC"/>
    <property type="match status" value="1"/>
</dbReference>
<dbReference type="Pfam" id="PF00141">
    <property type="entry name" value="peroxidase"/>
    <property type="match status" value="1"/>
</dbReference>
<evidence type="ECO:0000256" key="2">
    <source>
        <dbReference type="ARBA" id="ARBA00012313"/>
    </source>
</evidence>
<dbReference type="PANTHER" id="PTHR31517:SF48">
    <property type="entry name" value="PEROXIDASE 16-RELATED"/>
    <property type="match status" value="1"/>
</dbReference>
<keyword evidence="8 9" id="KW-0106">Calcium</keyword>
<dbReference type="GO" id="GO:0046872">
    <property type="term" value="F:metal ion binding"/>
    <property type="evidence" value="ECO:0007669"/>
    <property type="project" value="UniProtKB-UniRule"/>
</dbReference>
<feature type="region of interest" description="Disordered" evidence="10">
    <location>
        <begin position="248"/>
        <end position="350"/>
    </location>
</feature>
<dbReference type="Gene3D" id="1.10.420.10">
    <property type="entry name" value="Peroxidase, domain 2"/>
    <property type="match status" value="1"/>
</dbReference>
<evidence type="ECO:0000256" key="5">
    <source>
        <dbReference type="ARBA" id="ARBA00022723"/>
    </source>
</evidence>
<dbReference type="InterPro" id="IPR004827">
    <property type="entry name" value="bZIP"/>
</dbReference>
<feature type="region of interest" description="Disordered" evidence="10">
    <location>
        <begin position="1"/>
        <end position="24"/>
    </location>
</feature>
<dbReference type="GO" id="GO:0140825">
    <property type="term" value="F:lactoperoxidase activity"/>
    <property type="evidence" value="ECO:0007669"/>
    <property type="project" value="UniProtKB-EC"/>
</dbReference>
<keyword evidence="13" id="KW-1185">Reference proteome</keyword>
<evidence type="ECO:0000256" key="7">
    <source>
        <dbReference type="ARBA" id="ARBA00023004"/>
    </source>
</evidence>
<dbReference type="Proteomes" id="UP000595140">
    <property type="component" value="Unassembled WGS sequence"/>
</dbReference>
<comment type="similarity">
    <text evidence="9">Belongs to the peroxidase family. Classical plant (class III) peroxidase subfamily.</text>
</comment>
<dbReference type="AlphaFoldDB" id="A0A484NN25"/>
<keyword evidence="5 8" id="KW-0479">Metal-binding</keyword>
<comment type="function">
    <text evidence="9">Removal of H(2)O(2), oxidation of toxic reductants, biosynthesis and degradation of lignin, suberization, auxin catabolism, response to environmental stresses such as wounding, pathogen attack and oxidative stress.</text>
</comment>
<comment type="cofactor">
    <cofactor evidence="8 9">
        <name>Ca(2+)</name>
        <dbReference type="ChEBI" id="CHEBI:29108"/>
    </cofactor>
    <text evidence="8 9">Binds 2 calcium ions per subunit.</text>
</comment>
<name>A0A484NN25_9ASTE</name>
<evidence type="ECO:0000256" key="8">
    <source>
        <dbReference type="PIRSR" id="PIRSR600823-3"/>
    </source>
</evidence>